<proteinExistence type="predicted"/>
<evidence type="ECO:0000313" key="3">
    <source>
        <dbReference type="Proteomes" id="UP000431269"/>
    </source>
</evidence>
<accession>A0A6I6MWW3</accession>
<reference evidence="3" key="1">
    <citation type="submission" date="2019-12" db="EMBL/GenBank/DDBJ databases">
        <title>Complete genome of Terracaulis silvestris 0127_4.</title>
        <authorList>
            <person name="Vieira S."/>
            <person name="Riedel T."/>
            <person name="Sproer C."/>
            <person name="Pascual J."/>
            <person name="Boedeker C."/>
            <person name="Overmann J."/>
        </authorList>
    </citation>
    <scope>NUCLEOTIDE SEQUENCE [LARGE SCALE GENOMIC DNA]</scope>
    <source>
        <strain evidence="3">0127_4</strain>
    </source>
</reference>
<dbReference type="RefSeq" id="WP_158766537.1">
    <property type="nucleotide sequence ID" value="NZ_CP047045.1"/>
</dbReference>
<feature type="region of interest" description="Disordered" evidence="1">
    <location>
        <begin position="35"/>
        <end position="99"/>
    </location>
</feature>
<gene>
    <name evidence="2" type="ORF">DSM104635_02544</name>
</gene>
<dbReference type="EMBL" id="CP047045">
    <property type="protein sequence ID" value="QGZ95693.1"/>
    <property type="molecule type" value="Genomic_DNA"/>
</dbReference>
<name>A0A6I6MWW3_9CAUL</name>
<organism evidence="2 3">
    <name type="scientific">Terricaulis silvestris</name>
    <dbReference type="NCBI Taxonomy" id="2686094"/>
    <lineage>
        <taxon>Bacteria</taxon>
        <taxon>Pseudomonadati</taxon>
        <taxon>Pseudomonadota</taxon>
        <taxon>Alphaproteobacteria</taxon>
        <taxon>Caulobacterales</taxon>
        <taxon>Caulobacteraceae</taxon>
        <taxon>Terricaulis</taxon>
    </lineage>
</organism>
<evidence type="ECO:0000313" key="2">
    <source>
        <dbReference type="EMBL" id="QGZ95693.1"/>
    </source>
</evidence>
<dbReference type="Proteomes" id="UP000431269">
    <property type="component" value="Chromosome"/>
</dbReference>
<sequence length="165" mass="17927">MSLNKTLDRLFDEIRREAKRNPDFANRLDAVLQLHDSRRDVPDGVVEDVASYSPASGGGAERSEAEGRVAPAETPAPKPITAPAKTKKGEPAPDINPAGLYKREGEAALSAALQGQKLTALRALVTEHNLDPSGVTSTLTRDELAAHIVDQAKRRAERDEKMFDY</sequence>
<evidence type="ECO:0000256" key="1">
    <source>
        <dbReference type="SAM" id="MobiDB-lite"/>
    </source>
</evidence>
<dbReference type="AlphaFoldDB" id="A0A6I6MWW3"/>
<dbReference type="KEGG" id="tsv:DSM104635_02544"/>
<keyword evidence="3" id="KW-1185">Reference proteome</keyword>
<protein>
    <submittedName>
        <fullName evidence="2">Uncharacterized protein</fullName>
    </submittedName>
</protein>